<protein>
    <submittedName>
        <fullName evidence="1">Uncharacterized protein</fullName>
    </submittedName>
</protein>
<accession>F5Y837</accession>
<proteinExistence type="predicted"/>
<evidence type="ECO:0000313" key="2">
    <source>
        <dbReference type="Proteomes" id="UP000009222"/>
    </source>
</evidence>
<evidence type="ECO:0000313" key="1">
    <source>
        <dbReference type="EMBL" id="AEF81795.1"/>
    </source>
</evidence>
<dbReference type="EMBL" id="CP001841">
    <property type="protein sequence ID" value="AEF81795.1"/>
    <property type="molecule type" value="Genomic_DNA"/>
</dbReference>
<dbReference type="HOGENOM" id="CLU_3318636_0_0_12"/>
<dbReference type="STRING" id="545695.TREAZ_2268"/>
<reference evidence="2" key="1">
    <citation type="submission" date="2009-12" db="EMBL/GenBank/DDBJ databases">
        <title>Complete sequence of Treponema azotonutricium strain ZAS-9.</title>
        <authorList>
            <person name="Tetu S.G."/>
            <person name="Matson E."/>
            <person name="Ren Q."/>
            <person name="Seshadri R."/>
            <person name="Elbourne L."/>
            <person name="Hassan K.A."/>
            <person name="Durkin A."/>
            <person name="Radune D."/>
            <person name="Mohamoud Y."/>
            <person name="Shay R."/>
            <person name="Jin S."/>
            <person name="Zhang X."/>
            <person name="Lucey K."/>
            <person name="Ballor N.R."/>
            <person name="Ottesen E."/>
            <person name="Rosenthal R."/>
            <person name="Allen A."/>
            <person name="Leadbetter J.R."/>
            <person name="Paulsen I.T."/>
        </authorList>
    </citation>
    <scope>NUCLEOTIDE SEQUENCE [LARGE SCALE GENOMIC DNA]</scope>
    <source>
        <strain evidence="2">ATCC BAA-888 / DSM 13862 / ZAS-9</strain>
    </source>
</reference>
<name>F5Y837_LEAAZ</name>
<reference evidence="1 2" key="2">
    <citation type="journal article" date="2011" name="ISME J.">
        <title>RNA-seq reveals cooperative metabolic interactions between two termite-gut spirochete species in co-culture.</title>
        <authorList>
            <person name="Rosenthal A.Z."/>
            <person name="Matson E.G."/>
            <person name="Eldar A."/>
            <person name="Leadbetter J.R."/>
        </authorList>
    </citation>
    <scope>NUCLEOTIDE SEQUENCE [LARGE SCALE GENOMIC DNA]</scope>
    <source>
        <strain evidence="2">ATCC BAA-888 / DSM 13862 / ZAS-9</strain>
    </source>
</reference>
<dbReference type="InParanoid" id="F5Y837"/>
<dbReference type="AlphaFoldDB" id="F5Y837"/>
<sequence length="39" mass="4405">MQKPDSRAAFSSAISMLSIRIDEGLKKQFDCVLQKNSNF</sequence>
<dbReference type="Proteomes" id="UP000009222">
    <property type="component" value="Chromosome"/>
</dbReference>
<organism evidence="1 2">
    <name type="scientific">Leadbettera azotonutricia (strain ATCC BAA-888 / DSM 13862 / ZAS-9)</name>
    <name type="common">Treponema azotonutricium</name>
    <dbReference type="NCBI Taxonomy" id="545695"/>
    <lineage>
        <taxon>Bacteria</taxon>
        <taxon>Pseudomonadati</taxon>
        <taxon>Spirochaetota</taxon>
        <taxon>Spirochaetia</taxon>
        <taxon>Spirochaetales</taxon>
        <taxon>Breznakiellaceae</taxon>
        <taxon>Leadbettera</taxon>
    </lineage>
</organism>
<dbReference type="KEGG" id="taz:TREAZ_2268"/>
<keyword evidence="2" id="KW-1185">Reference proteome</keyword>
<gene>
    <name evidence="1" type="ordered locus">TREAZ_2268</name>
</gene>